<gene>
    <name evidence="2" type="ORF">UFOPK2334_01582</name>
    <name evidence="3" type="ORF">UFOPK2870_00443</name>
    <name evidence="1" type="ORF">UFOPK4179_00015</name>
    <name evidence="4" type="ORF">UFOPK4293_00227</name>
</gene>
<dbReference type="EMBL" id="CAFBQH010000008">
    <property type="protein sequence ID" value="CAB5045168.1"/>
    <property type="molecule type" value="Genomic_DNA"/>
</dbReference>
<reference evidence="1" key="1">
    <citation type="submission" date="2020-05" db="EMBL/GenBank/DDBJ databases">
        <authorList>
            <person name="Chiriac C."/>
            <person name="Salcher M."/>
            <person name="Ghai R."/>
            <person name="Kavagutti S V."/>
        </authorList>
    </citation>
    <scope>NUCLEOTIDE SEQUENCE</scope>
</reference>
<accession>A0A6J6AED0</accession>
<dbReference type="EMBL" id="CAETWZ010000001">
    <property type="protein sequence ID" value="CAB4367236.1"/>
    <property type="molecule type" value="Genomic_DNA"/>
</dbReference>
<dbReference type="EMBL" id="CAEZZL010000021">
    <property type="protein sequence ID" value="CAB4757707.1"/>
    <property type="molecule type" value="Genomic_DNA"/>
</dbReference>
<evidence type="ECO:0000313" key="2">
    <source>
        <dbReference type="EMBL" id="CAB4688283.1"/>
    </source>
</evidence>
<evidence type="ECO:0000313" key="1">
    <source>
        <dbReference type="EMBL" id="CAB4367236.1"/>
    </source>
</evidence>
<dbReference type="AlphaFoldDB" id="A0A6J6AED0"/>
<evidence type="ECO:0000313" key="4">
    <source>
        <dbReference type="EMBL" id="CAB5045168.1"/>
    </source>
</evidence>
<name>A0A6J6AED0_9ZZZZ</name>
<sequence>MADPTKPRASFAPWDRRELPGSFSVEETARRVGNYKWAETKLFEVLGGWIATVPELDIKLRLGTHCYKHAWHAELWHKRLPELREMNPARLTVPANDALVRFVDAMTEPEDASLTIEKLVGVYRVYIPHFISAYTYHLNNTSEITDMPTIRSLKFILQDEFEDWRDGEMLIQSLLETPDHVDRAAAHQAKLEKLMLEAGGIAGHGSIGINTQAPQGALS</sequence>
<protein>
    <submittedName>
        <fullName evidence="1">Unannotated protein</fullName>
    </submittedName>
</protein>
<dbReference type="EMBL" id="CAEZXA010000204">
    <property type="protein sequence ID" value="CAB4688283.1"/>
    <property type="molecule type" value="Genomic_DNA"/>
</dbReference>
<evidence type="ECO:0000313" key="3">
    <source>
        <dbReference type="EMBL" id="CAB4757707.1"/>
    </source>
</evidence>
<organism evidence="1">
    <name type="scientific">freshwater metagenome</name>
    <dbReference type="NCBI Taxonomy" id="449393"/>
    <lineage>
        <taxon>unclassified sequences</taxon>
        <taxon>metagenomes</taxon>
        <taxon>ecological metagenomes</taxon>
    </lineage>
</organism>
<proteinExistence type="predicted"/>